<evidence type="ECO:0000256" key="1">
    <source>
        <dbReference type="SAM" id="MobiDB-lite"/>
    </source>
</evidence>
<reference evidence="2" key="1">
    <citation type="submission" date="2020-08" db="EMBL/GenBank/DDBJ databases">
        <title>Lewinella bacteria from marine environments.</title>
        <authorList>
            <person name="Zhong Y."/>
        </authorList>
    </citation>
    <scope>NUCLEOTIDE SEQUENCE</scope>
    <source>
        <strain evidence="2">KCTC 42187</strain>
    </source>
</reference>
<sequence length="109" mass="11768">MADDNKKAPNQLNIELPEDIAEGVYSNLAIIAHSNSEFVVDFVRIVPNAPKAKVKSRVILTPQHAKRLLAALADNIQKYEAQYGAIGETGGSNHGPQFPPMSFTPTAQA</sequence>
<gene>
    <name evidence="2" type="ORF">H9S92_05420</name>
</gene>
<dbReference type="RefSeq" id="WP_187465699.1">
    <property type="nucleotide sequence ID" value="NZ_JACSIT010000068.1"/>
</dbReference>
<dbReference type="AlphaFoldDB" id="A0A923PGE0"/>
<evidence type="ECO:0000313" key="2">
    <source>
        <dbReference type="EMBL" id="MBC6993587.1"/>
    </source>
</evidence>
<evidence type="ECO:0000313" key="3">
    <source>
        <dbReference type="Proteomes" id="UP000650081"/>
    </source>
</evidence>
<dbReference type="InterPro" id="IPR021857">
    <property type="entry name" value="DUF3467"/>
</dbReference>
<feature type="region of interest" description="Disordered" evidence="1">
    <location>
        <begin position="86"/>
        <end position="109"/>
    </location>
</feature>
<keyword evidence="3" id="KW-1185">Reference proteome</keyword>
<comment type="caution">
    <text evidence="2">The sequence shown here is derived from an EMBL/GenBank/DDBJ whole genome shotgun (WGS) entry which is preliminary data.</text>
</comment>
<accession>A0A923PGE0</accession>
<organism evidence="2 3">
    <name type="scientific">Neolewinella lacunae</name>
    <dbReference type="NCBI Taxonomy" id="1517758"/>
    <lineage>
        <taxon>Bacteria</taxon>
        <taxon>Pseudomonadati</taxon>
        <taxon>Bacteroidota</taxon>
        <taxon>Saprospiria</taxon>
        <taxon>Saprospirales</taxon>
        <taxon>Lewinellaceae</taxon>
        <taxon>Neolewinella</taxon>
    </lineage>
</organism>
<name>A0A923PGE0_9BACT</name>
<dbReference type="Proteomes" id="UP000650081">
    <property type="component" value="Unassembled WGS sequence"/>
</dbReference>
<dbReference type="Pfam" id="PF11950">
    <property type="entry name" value="DUF3467"/>
    <property type="match status" value="1"/>
</dbReference>
<proteinExistence type="predicted"/>
<protein>
    <submittedName>
        <fullName evidence="2">DUF3467 domain-containing protein</fullName>
    </submittedName>
</protein>
<dbReference type="EMBL" id="JACSIT010000068">
    <property type="protein sequence ID" value="MBC6993587.1"/>
    <property type="molecule type" value="Genomic_DNA"/>
</dbReference>